<keyword evidence="3" id="KW-1185">Reference proteome</keyword>
<evidence type="ECO:0000313" key="3">
    <source>
        <dbReference type="Proteomes" id="UP000439903"/>
    </source>
</evidence>
<gene>
    <name evidence="2" type="ORF">F8M41_008156</name>
</gene>
<name>A0A8H4A2J8_GIGMA</name>
<feature type="region of interest" description="Disordered" evidence="1">
    <location>
        <begin position="13"/>
        <end position="33"/>
    </location>
</feature>
<dbReference type="Proteomes" id="UP000439903">
    <property type="component" value="Unassembled WGS sequence"/>
</dbReference>
<organism evidence="2 3">
    <name type="scientific">Gigaspora margarita</name>
    <dbReference type="NCBI Taxonomy" id="4874"/>
    <lineage>
        <taxon>Eukaryota</taxon>
        <taxon>Fungi</taxon>
        <taxon>Fungi incertae sedis</taxon>
        <taxon>Mucoromycota</taxon>
        <taxon>Glomeromycotina</taxon>
        <taxon>Glomeromycetes</taxon>
        <taxon>Diversisporales</taxon>
        <taxon>Gigasporaceae</taxon>
        <taxon>Gigaspora</taxon>
    </lineage>
</organism>
<accession>A0A8H4A2J8</accession>
<comment type="caution">
    <text evidence="2">The sequence shown here is derived from an EMBL/GenBank/DDBJ whole genome shotgun (WGS) entry which is preliminary data.</text>
</comment>
<dbReference type="AlphaFoldDB" id="A0A8H4A2J8"/>
<proteinExistence type="predicted"/>
<feature type="compositionally biased region" description="Polar residues" evidence="1">
    <location>
        <begin position="15"/>
        <end position="24"/>
    </location>
</feature>
<dbReference type="EMBL" id="WTPW01001845">
    <property type="protein sequence ID" value="KAF0411858.1"/>
    <property type="molecule type" value="Genomic_DNA"/>
</dbReference>
<reference evidence="2 3" key="1">
    <citation type="journal article" date="2019" name="Environ. Microbiol.">
        <title>At the nexus of three kingdoms: the genome of the mycorrhizal fungus Gigaspora margarita provides insights into plant, endobacterial and fungal interactions.</title>
        <authorList>
            <person name="Venice F."/>
            <person name="Ghignone S."/>
            <person name="Salvioli di Fossalunga A."/>
            <person name="Amselem J."/>
            <person name="Novero M."/>
            <person name="Xianan X."/>
            <person name="Sedzielewska Toro K."/>
            <person name="Morin E."/>
            <person name="Lipzen A."/>
            <person name="Grigoriev I.V."/>
            <person name="Henrissat B."/>
            <person name="Martin F.M."/>
            <person name="Bonfante P."/>
        </authorList>
    </citation>
    <scope>NUCLEOTIDE SEQUENCE [LARGE SCALE GENOMIC DNA]</scope>
    <source>
        <strain evidence="2 3">BEG34</strain>
    </source>
</reference>
<sequence>MEFNLSRYIEFGGAENSTTNNNDAPSKRSDSGIGFNINITPSRFKVEVSLHSPTSSDKHNTVTLHGNLLSSDTNEKLDTLVNAFSNLFF</sequence>
<evidence type="ECO:0000256" key="1">
    <source>
        <dbReference type="SAM" id="MobiDB-lite"/>
    </source>
</evidence>
<protein>
    <submittedName>
        <fullName evidence="2">Uncharacterized protein</fullName>
    </submittedName>
</protein>
<evidence type="ECO:0000313" key="2">
    <source>
        <dbReference type="EMBL" id="KAF0411858.1"/>
    </source>
</evidence>